<dbReference type="InterPro" id="IPR008311">
    <property type="entry name" value="UCP028101"/>
</dbReference>
<dbReference type="PIRSF" id="PIRSF028101">
    <property type="entry name" value="UCP028101"/>
    <property type="match status" value="1"/>
</dbReference>
<dbReference type="RefSeq" id="WP_160776891.1">
    <property type="nucleotide sequence ID" value="NZ_WUMV01000008.1"/>
</dbReference>
<comment type="caution">
    <text evidence="2">The sequence shown here is derived from an EMBL/GenBank/DDBJ whole genome shotgun (WGS) entry which is preliminary data.</text>
</comment>
<dbReference type="Gene3D" id="2.130.10.10">
    <property type="entry name" value="YVTN repeat-like/Quinoprotein amine dehydrogenase"/>
    <property type="match status" value="1"/>
</dbReference>
<reference evidence="2 3" key="1">
    <citation type="submission" date="2019-12" db="EMBL/GenBank/DDBJ databases">
        <authorList>
            <person name="Li M."/>
        </authorList>
    </citation>
    <scope>NUCLEOTIDE SEQUENCE [LARGE SCALE GENOMIC DNA]</scope>
    <source>
        <strain evidence="2 3">GBMRC 2046</strain>
    </source>
</reference>
<sequence>MRSTEIDRRHLMRMLFAGSAGLAFSKTPVLAAGLYDPSPDEPLFAGARRGADGTHSIAVVTPEGFEVVSIPLPERGHDIAFDPAGKRGIAFARRPGNFAVMFDIAGTREPHVITAPRGRHFYGHGVFSPNGRLVYATENDYEAGRGLLGVYDVSGDVPARIGEMETGGIGPHDLLLSGDGRKLVVANGGILTHPDKGREKLNIDTMVPTVVFIDRESGEIVASHRLDKTLHQLSLRHMAMDGAGGIWVGGQYEGPEGDRPPLLARLTREGSPKLFSAPDAVQDRLANYVGSVAVNASGEVVATSHPRGSRILYWSAADGRYLGAQDVADGCGVAALDETGFLISDGRGGLSYSDDPASTPAALSLSAGIAWDNHLVAVRRG</sequence>
<gene>
    <name evidence="2" type="ORF">GR183_17120</name>
</gene>
<dbReference type="InterPro" id="IPR006311">
    <property type="entry name" value="TAT_signal"/>
</dbReference>
<evidence type="ECO:0000256" key="1">
    <source>
        <dbReference type="SAM" id="SignalP"/>
    </source>
</evidence>
<evidence type="ECO:0000313" key="3">
    <source>
        <dbReference type="Proteomes" id="UP000433101"/>
    </source>
</evidence>
<dbReference type="Pfam" id="PF07433">
    <property type="entry name" value="DUF1513"/>
    <property type="match status" value="1"/>
</dbReference>
<dbReference type="InterPro" id="IPR015943">
    <property type="entry name" value="WD40/YVTN_repeat-like_dom_sf"/>
</dbReference>
<feature type="chain" id="PRO_5031516160" evidence="1">
    <location>
        <begin position="32"/>
        <end position="381"/>
    </location>
</feature>
<keyword evidence="1" id="KW-0732">Signal</keyword>
<protein>
    <submittedName>
        <fullName evidence="2">DUF1513 domain-containing protein</fullName>
    </submittedName>
</protein>
<dbReference type="EMBL" id="WUMV01000008">
    <property type="protein sequence ID" value="MXN66641.1"/>
    <property type="molecule type" value="Genomic_DNA"/>
</dbReference>
<organism evidence="2 3">
    <name type="scientific">Stappia sediminis</name>
    <dbReference type="NCBI Taxonomy" id="2692190"/>
    <lineage>
        <taxon>Bacteria</taxon>
        <taxon>Pseudomonadati</taxon>
        <taxon>Pseudomonadota</taxon>
        <taxon>Alphaproteobacteria</taxon>
        <taxon>Hyphomicrobiales</taxon>
        <taxon>Stappiaceae</taxon>
        <taxon>Stappia</taxon>
    </lineage>
</organism>
<proteinExistence type="predicted"/>
<accession>A0A7X3LWW6</accession>
<dbReference type="SUPFAM" id="SSF75011">
    <property type="entry name" value="3-carboxy-cis,cis-mucoante lactonizing enzyme"/>
    <property type="match status" value="1"/>
</dbReference>
<feature type="signal peptide" evidence="1">
    <location>
        <begin position="1"/>
        <end position="31"/>
    </location>
</feature>
<evidence type="ECO:0000313" key="2">
    <source>
        <dbReference type="EMBL" id="MXN66641.1"/>
    </source>
</evidence>
<dbReference type="AlphaFoldDB" id="A0A7X3LWW6"/>
<name>A0A7X3LWW6_9HYPH</name>
<keyword evidence="3" id="KW-1185">Reference proteome</keyword>
<dbReference type="Proteomes" id="UP000433101">
    <property type="component" value="Unassembled WGS sequence"/>
</dbReference>
<dbReference type="PROSITE" id="PS51318">
    <property type="entry name" value="TAT"/>
    <property type="match status" value="1"/>
</dbReference>